<dbReference type="RefSeq" id="WP_121840613.1">
    <property type="nucleotide sequence ID" value="NZ_ML014851.1"/>
</dbReference>
<keyword evidence="3" id="KW-1185">Reference proteome</keyword>
<evidence type="ECO:0000313" key="2">
    <source>
        <dbReference type="EMBL" id="RLV58061.1"/>
    </source>
</evidence>
<dbReference type="Proteomes" id="UP000281474">
    <property type="component" value="Unassembled WGS sequence"/>
</dbReference>
<protein>
    <submittedName>
        <fullName evidence="2">Uncharacterized protein</fullName>
    </submittedName>
</protein>
<evidence type="ECO:0000256" key="1">
    <source>
        <dbReference type="SAM" id="MobiDB-lite"/>
    </source>
</evidence>
<feature type="compositionally biased region" description="Polar residues" evidence="1">
    <location>
        <begin position="271"/>
        <end position="282"/>
    </location>
</feature>
<reference evidence="2 3" key="1">
    <citation type="submission" date="2018-09" db="EMBL/GenBank/DDBJ databases">
        <title>Phylogeny of the Shewanellaceae, and recommendation for two new genera, Pseudoshewanella and Parashewanella.</title>
        <authorList>
            <person name="Wang G."/>
        </authorList>
    </citation>
    <scope>NUCLEOTIDE SEQUENCE [LARGE SCALE GENOMIC DNA]</scope>
    <source>
        <strain evidence="2 3">C51</strain>
    </source>
</reference>
<evidence type="ECO:0000313" key="3">
    <source>
        <dbReference type="Proteomes" id="UP000281474"/>
    </source>
</evidence>
<accession>A0A3L8PRN9</accession>
<feature type="region of interest" description="Disordered" evidence="1">
    <location>
        <begin position="244"/>
        <end position="322"/>
    </location>
</feature>
<sequence length="352" mass="40056">MAAVREPQSLPDPFYLKTPNDSVAQELALDTFKGIFTHYQISEAQMEGVCKACKEQWEYFHNTSNKPNFNIALFRSASLQVQHTSKDLRYGCRIILFLLKNNILKNHPTLSKKYLFEQEYDAFQRAFIDALYQLETPPHTLIQQIENMDRNQIKRFICGAKKTFKTLDGSLKNLAFSLRDIHTLLLKTSVDYLAPSNVPSESEEEVDVVELFAPSKYPAQSAKKSTQNVSFVVEGILVDLSTPENETDKRFDSHAKQDTDDTTAPHHELPTVTTKHPLSSPATKPEDKSVSDNVRVRKLISLSDAESSPLERPRPQPNPQYLYDRHKQSIVVIPEPPKREATQKKVTSLISL</sequence>
<gene>
    <name evidence="2" type="ORF">D5018_19265</name>
</gene>
<dbReference type="AlphaFoldDB" id="A0A3L8PRN9"/>
<proteinExistence type="predicted"/>
<comment type="caution">
    <text evidence="2">The sequence shown here is derived from an EMBL/GenBank/DDBJ whole genome shotgun (WGS) entry which is preliminary data.</text>
</comment>
<dbReference type="EMBL" id="QZEI01000102">
    <property type="protein sequence ID" value="RLV58061.1"/>
    <property type="molecule type" value="Genomic_DNA"/>
</dbReference>
<name>A0A3L8PRN9_9GAMM</name>
<feature type="compositionally biased region" description="Basic and acidic residues" evidence="1">
    <location>
        <begin position="246"/>
        <end position="269"/>
    </location>
</feature>
<organism evidence="2 3">
    <name type="scientific">Parashewanella curva</name>
    <dbReference type="NCBI Taxonomy" id="2338552"/>
    <lineage>
        <taxon>Bacteria</taxon>
        <taxon>Pseudomonadati</taxon>
        <taxon>Pseudomonadota</taxon>
        <taxon>Gammaproteobacteria</taxon>
        <taxon>Alteromonadales</taxon>
        <taxon>Shewanellaceae</taxon>
        <taxon>Parashewanella</taxon>
    </lineage>
</organism>